<dbReference type="SUPFAM" id="SSF69572">
    <property type="entry name" value="Activating enzymes of the ubiquitin-like proteins"/>
    <property type="match status" value="1"/>
</dbReference>
<organism evidence="2 3">
    <name type="scientific">Hibiscus sabdariffa</name>
    <name type="common">roselle</name>
    <dbReference type="NCBI Taxonomy" id="183260"/>
    <lineage>
        <taxon>Eukaryota</taxon>
        <taxon>Viridiplantae</taxon>
        <taxon>Streptophyta</taxon>
        <taxon>Embryophyta</taxon>
        <taxon>Tracheophyta</taxon>
        <taxon>Spermatophyta</taxon>
        <taxon>Magnoliopsida</taxon>
        <taxon>eudicotyledons</taxon>
        <taxon>Gunneridae</taxon>
        <taxon>Pentapetalae</taxon>
        <taxon>rosids</taxon>
        <taxon>malvids</taxon>
        <taxon>Malvales</taxon>
        <taxon>Malvaceae</taxon>
        <taxon>Malvoideae</taxon>
        <taxon>Hibiscus</taxon>
    </lineage>
</organism>
<dbReference type="Pfam" id="PF00899">
    <property type="entry name" value="ThiF"/>
    <property type="match status" value="1"/>
</dbReference>
<evidence type="ECO:0000313" key="2">
    <source>
        <dbReference type="EMBL" id="KAK9038030.1"/>
    </source>
</evidence>
<evidence type="ECO:0000313" key="3">
    <source>
        <dbReference type="Proteomes" id="UP001396334"/>
    </source>
</evidence>
<dbReference type="EMBL" id="JBBPBN010000005">
    <property type="protein sequence ID" value="KAK9038030.1"/>
    <property type="molecule type" value="Genomic_DNA"/>
</dbReference>
<gene>
    <name evidence="2" type="ORF">V6N11_022923</name>
</gene>
<comment type="caution">
    <text evidence="2">The sequence shown here is derived from an EMBL/GenBank/DDBJ whole genome shotgun (WGS) entry which is preliminary data.</text>
</comment>
<dbReference type="Proteomes" id="UP001396334">
    <property type="component" value="Unassembled WGS sequence"/>
</dbReference>
<sequence length="127" mass="13643">MLLRKRRASVQVMVTEAHSENSTNIYHNAAPSLLQSTANNGGNVVIIGGNVDGSNIRVVESSLSIMALGDADDAEIDEDLHSWQLAGLGAEIARNLILVGVKSVTLHDEGAVELWDLSTNFVFSERD</sequence>
<dbReference type="Gene3D" id="3.40.50.720">
    <property type="entry name" value="NAD(P)-binding Rossmann-like Domain"/>
    <property type="match status" value="1"/>
</dbReference>
<protein>
    <recommendedName>
        <fullName evidence="1">THIF-type NAD/FAD binding fold domain-containing protein</fullName>
    </recommendedName>
</protein>
<reference evidence="2 3" key="1">
    <citation type="journal article" date="2024" name="G3 (Bethesda)">
        <title>Genome assembly of Hibiscus sabdariffa L. provides insights into metabolisms of medicinal natural products.</title>
        <authorList>
            <person name="Kim T."/>
        </authorList>
    </citation>
    <scope>NUCLEOTIDE SEQUENCE [LARGE SCALE GENOMIC DNA]</scope>
    <source>
        <strain evidence="2">TK-2024</strain>
        <tissue evidence="2">Old leaves</tissue>
    </source>
</reference>
<proteinExistence type="predicted"/>
<feature type="domain" description="THIF-type NAD/FAD binding fold" evidence="1">
    <location>
        <begin position="87"/>
        <end position="127"/>
    </location>
</feature>
<evidence type="ECO:0000259" key="1">
    <source>
        <dbReference type="Pfam" id="PF00899"/>
    </source>
</evidence>
<dbReference type="InterPro" id="IPR000594">
    <property type="entry name" value="ThiF_NAD_FAD-bd"/>
</dbReference>
<name>A0ABR2TL39_9ROSI</name>
<keyword evidence="3" id="KW-1185">Reference proteome</keyword>
<dbReference type="InterPro" id="IPR035985">
    <property type="entry name" value="Ubiquitin-activating_enz"/>
</dbReference>
<accession>A0ABR2TL39</accession>